<name>A0AAV2WS30_MYCNE</name>
<dbReference type="InterPro" id="IPR029787">
    <property type="entry name" value="Nucleotide_cyclase"/>
</dbReference>
<evidence type="ECO:0000256" key="1">
    <source>
        <dbReference type="SAM" id="Phobius"/>
    </source>
</evidence>
<dbReference type="GO" id="GO:0005886">
    <property type="term" value="C:plasma membrane"/>
    <property type="evidence" value="ECO:0007669"/>
    <property type="project" value="TreeGrafter"/>
</dbReference>
<feature type="transmembrane region" description="Helical" evidence="1">
    <location>
        <begin position="127"/>
        <end position="146"/>
    </location>
</feature>
<feature type="domain" description="GGDEF" evidence="2">
    <location>
        <begin position="243"/>
        <end position="370"/>
    </location>
</feature>
<gene>
    <name evidence="3" type="ORF">BN1047_04904</name>
</gene>
<dbReference type="GO" id="GO:0043709">
    <property type="term" value="P:cell adhesion involved in single-species biofilm formation"/>
    <property type="evidence" value="ECO:0007669"/>
    <property type="project" value="TreeGrafter"/>
</dbReference>
<feature type="transmembrane region" description="Helical" evidence="1">
    <location>
        <begin position="187"/>
        <end position="207"/>
    </location>
</feature>
<dbReference type="GO" id="GO:0052621">
    <property type="term" value="F:diguanylate cyclase activity"/>
    <property type="evidence" value="ECO:0007669"/>
    <property type="project" value="TreeGrafter"/>
</dbReference>
<evidence type="ECO:0000313" key="4">
    <source>
        <dbReference type="Proteomes" id="UP000028864"/>
    </source>
</evidence>
<protein>
    <submittedName>
        <fullName evidence="3">Diguanylate cyclase domain-containing protein</fullName>
    </submittedName>
</protein>
<evidence type="ECO:0000313" key="3">
    <source>
        <dbReference type="EMBL" id="CDQ46987.1"/>
    </source>
</evidence>
<dbReference type="InterPro" id="IPR043128">
    <property type="entry name" value="Rev_trsase/Diguanyl_cyclase"/>
</dbReference>
<keyword evidence="1" id="KW-0472">Membrane</keyword>
<dbReference type="PROSITE" id="PS50887">
    <property type="entry name" value="GGDEF"/>
    <property type="match status" value="1"/>
</dbReference>
<dbReference type="Gene3D" id="3.30.70.270">
    <property type="match status" value="1"/>
</dbReference>
<dbReference type="AlphaFoldDB" id="A0AAV2WS30"/>
<feature type="transmembrane region" description="Helical" evidence="1">
    <location>
        <begin position="103"/>
        <end position="121"/>
    </location>
</feature>
<dbReference type="NCBIfam" id="TIGR00254">
    <property type="entry name" value="GGDEF"/>
    <property type="match status" value="1"/>
</dbReference>
<dbReference type="RefSeq" id="WP_051644291.1">
    <property type="nucleotide sequence ID" value="NZ_FMZG01000002.1"/>
</dbReference>
<sequence>MRRRSTVWRLAGAPHYTDQFRLWWGDDVDHHFLLNFLRARGFLTSLRVVIALVGAGMAVALLALLATDLADPAGPMRVLVTGITVVAVAWPFYWLFGPWPTPRMSITLFLFIDIGIAVAGLAHRDPLAGLTATPVFAVTGIYILFFHGARAMVAHLAIVVVAIAALAARLAVSDYPEALPLTVGKTAVALLVTVFILPFAQFAFWLIRNSSVESLFDPLTTLANRRGLRAHMSRLIGTGEPLSDLCVFVIDIDKFKNVNDRHGHAVGDDILVQTAAQVRRVLGEPALAARTGGEEFVAVDAMAADRAAEVGSLLRAAIGEVGPPGVTVSIGAACGPVHSMECFERLLHKADTAMYRAKHDGGDRVSIADPA</sequence>
<evidence type="ECO:0000259" key="2">
    <source>
        <dbReference type="PROSITE" id="PS50887"/>
    </source>
</evidence>
<proteinExistence type="predicted"/>
<accession>A0AAV2WS30</accession>
<dbReference type="Proteomes" id="UP000028864">
    <property type="component" value="Unassembled WGS sequence"/>
</dbReference>
<feature type="transmembrane region" description="Helical" evidence="1">
    <location>
        <begin position="153"/>
        <end position="172"/>
    </location>
</feature>
<dbReference type="SUPFAM" id="SSF55073">
    <property type="entry name" value="Nucleotide cyclase"/>
    <property type="match status" value="1"/>
</dbReference>
<dbReference type="PANTHER" id="PTHR45138:SF9">
    <property type="entry name" value="DIGUANYLATE CYCLASE DGCM-RELATED"/>
    <property type="match status" value="1"/>
</dbReference>
<organism evidence="3 4">
    <name type="scientific">Mycolicibacterium neoaurum</name>
    <name type="common">Mycobacterium neoaurum</name>
    <dbReference type="NCBI Taxonomy" id="1795"/>
    <lineage>
        <taxon>Bacteria</taxon>
        <taxon>Bacillati</taxon>
        <taxon>Actinomycetota</taxon>
        <taxon>Actinomycetes</taxon>
        <taxon>Mycobacteriales</taxon>
        <taxon>Mycobacteriaceae</taxon>
        <taxon>Mycolicibacterium</taxon>
    </lineage>
</organism>
<feature type="transmembrane region" description="Helical" evidence="1">
    <location>
        <begin position="46"/>
        <end position="66"/>
    </location>
</feature>
<dbReference type="InterPro" id="IPR050469">
    <property type="entry name" value="Diguanylate_Cyclase"/>
</dbReference>
<dbReference type="Pfam" id="PF00990">
    <property type="entry name" value="GGDEF"/>
    <property type="match status" value="1"/>
</dbReference>
<dbReference type="EMBL" id="LK021342">
    <property type="protein sequence ID" value="CDQ46987.1"/>
    <property type="molecule type" value="Genomic_DNA"/>
</dbReference>
<reference evidence="3" key="2">
    <citation type="submission" date="2015-09" db="EMBL/GenBank/DDBJ databases">
        <title>Draft genome sequence of Mycobacterium neoaurum DSM 44074.</title>
        <authorList>
            <person name="Croce O."/>
            <person name="Robert C."/>
            <person name="Raoult D."/>
            <person name="Drancourt M."/>
        </authorList>
    </citation>
    <scope>NUCLEOTIDE SEQUENCE</scope>
    <source>
        <strain evidence="3">DSM 44074</strain>
    </source>
</reference>
<dbReference type="SMART" id="SM00267">
    <property type="entry name" value="GGDEF"/>
    <property type="match status" value="1"/>
</dbReference>
<feature type="transmembrane region" description="Helical" evidence="1">
    <location>
        <begin position="78"/>
        <end position="96"/>
    </location>
</feature>
<dbReference type="InterPro" id="IPR000160">
    <property type="entry name" value="GGDEF_dom"/>
</dbReference>
<reference evidence="3" key="1">
    <citation type="submission" date="2014-05" db="EMBL/GenBank/DDBJ databases">
        <authorList>
            <person name="Urmite Genomes"/>
        </authorList>
    </citation>
    <scope>NUCLEOTIDE SEQUENCE</scope>
    <source>
        <strain evidence="3">DSM 44074</strain>
    </source>
</reference>
<dbReference type="PANTHER" id="PTHR45138">
    <property type="entry name" value="REGULATORY COMPONENTS OF SENSORY TRANSDUCTION SYSTEM"/>
    <property type="match status" value="1"/>
</dbReference>
<dbReference type="GO" id="GO:1902201">
    <property type="term" value="P:negative regulation of bacterial-type flagellum-dependent cell motility"/>
    <property type="evidence" value="ECO:0007669"/>
    <property type="project" value="TreeGrafter"/>
</dbReference>
<keyword evidence="1" id="KW-0812">Transmembrane</keyword>
<dbReference type="CDD" id="cd01949">
    <property type="entry name" value="GGDEF"/>
    <property type="match status" value="1"/>
</dbReference>
<keyword evidence="1" id="KW-1133">Transmembrane helix</keyword>